<proteinExistence type="predicted"/>
<accession>A0A6C0K922</accession>
<evidence type="ECO:0000313" key="1">
    <source>
        <dbReference type="EMBL" id="QHU13300.1"/>
    </source>
</evidence>
<dbReference type="EMBL" id="MN740816">
    <property type="protein sequence ID" value="QHU13300.1"/>
    <property type="molecule type" value="Genomic_DNA"/>
</dbReference>
<organism evidence="1">
    <name type="scientific">viral metagenome</name>
    <dbReference type="NCBI Taxonomy" id="1070528"/>
    <lineage>
        <taxon>unclassified sequences</taxon>
        <taxon>metagenomes</taxon>
        <taxon>organismal metagenomes</taxon>
    </lineage>
</organism>
<sequence>MIIELTDKDWWEEFIFWRNIGEKKIAFDYLRVRQKDLEYFAMLVAMIGKRKYDKSITPGDVICLGDFKIEWTQSVEDMYISSCNLAF</sequence>
<dbReference type="AlphaFoldDB" id="A0A6C0K922"/>
<name>A0A6C0K922_9ZZZZ</name>
<protein>
    <submittedName>
        <fullName evidence="1">Uncharacterized protein</fullName>
    </submittedName>
</protein>
<reference evidence="1" key="1">
    <citation type="journal article" date="2020" name="Nature">
        <title>Giant virus diversity and host interactions through global metagenomics.</title>
        <authorList>
            <person name="Schulz F."/>
            <person name="Roux S."/>
            <person name="Paez-Espino D."/>
            <person name="Jungbluth S."/>
            <person name="Walsh D.A."/>
            <person name="Denef V.J."/>
            <person name="McMahon K.D."/>
            <person name="Konstantinidis K.T."/>
            <person name="Eloe-Fadrosh E.A."/>
            <person name="Kyrpides N.C."/>
            <person name="Woyke T."/>
        </authorList>
    </citation>
    <scope>NUCLEOTIDE SEQUENCE</scope>
    <source>
        <strain evidence="1">GVMAG-S-1101178-127</strain>
    </source>
</reference>